<name>A0A918XKL9_9GAMM</name>
<organism evidence="1 2">
    <name type="scientific">Parahalioglobus pacificus</name>
    <dbReference type="NCBI Taxonomy" id="930806"/>
    <lineage>
        <taxon>Bacteria</taxon>
        <taxon>Pseudomonadati</taxon>
        <taxon>Pseudomonadota</taxon>
        <taxon>Gammaproteobacteria</taxon>
        <taxon>Cellvibrionales</taxon>
        <taxon>Halieaceae</taxon>
        <taxon>Parahalioglobus</taxon>
    </lineage>
</organism>
<keyword evidence="2" id="KW-1185">Reference proteome</keyword>
<evidence type="ECO:0008006" key="3">
    <source>
        <dbReference type="Google" id="ProtNLM"/>
    </source>
</evidence>
<sequence length="256" mass="27700">MCLVIFAHRVSAELPLVVAANRDEFHARPTAPASFWPDRPNLLAGRDQQAGGTWMGITGSGRFAAITNVQDPSRTAPAPRSRGELTLDFLTGAKPAEDYLAQIATRADDYAGFNLLLGSGDQLWFLNSQDRTPKQLAPGIYGLSNANLDVPWPKVELGKQELAKLMPQLDGQQPLPWDSLAKVVGGTELAKPEELHRQGLTGEMDQQLSAQFISAGSYGTRCTTTIVRSLTSVAFRETSFDAKGHTTGVVKETLPL</sequence>
<evidence type="ECO:0000313" key="2">
    <source>
        <dbReference type="Proteomes" id="UP000644693"/>
    </source>
</evidence>
<dbReference type="InterPro" id="IPR008551">
    <property type="entry name" value="TANGO2"/>
</dbReference>
<dbReference type="EMBL" id="BMYM01000002">
    <property type="protein sequence ID" value="GHD35366.1"/>
    <property type="molecule type" value="Genomic_DNA"/>
</dbReference>
<evidence type="ECO:0000313" key="1">
    <source>
        <dbReference type="EMBL" id="GHD35366.1"/>
    </source>
</evidence>
<dbReference type="AlphaFoldDB" id="A0A918XKL9"/>
<dbReference type="PANTHER" id="PTHR17985:SF8">
    <property type="entry name" value="TRANSPORT AND GOLGI ORGANIZATION PROTEIN 2 HOMOLOG"/>
    <property type="match status" value="1"/>
</dbReference>
<dbReference type="Pfam" id="PF05742">
    <property type="entry name" value="TANGO2"/>
    <property type="match status" value="1"/>
</dbReference>
<dbReference type="RefSeq" id="WP_189477866.1">
    <property type="nucleotide sequence ID" value="NZ_BMYM01000002.1"/>
</dbReference>
<reference evidence="1" key="1">
    <citation type="journal article" date="2014" name="Int. J. Syst. Evol. Microbiol.">
        <title>Complete genome sequence of Corynebacterium casei LMG S-19264T (=DSM 44701T), isolated from a smear-ripened cheese.</title>
        <authorList>
            <consortium name="US DOE Joint Genome Institute (JGI-PGF)"/>
            <person name="Walter F."/>
            <person name="Albersmeier A."/>
            <person name="Kalinowski J."/>
            <person name="Ruckert C."/>
        </authorList>
    </citation>
    <scope>NUCLEOTIDE SEQUENCE</scope>
    <source>
        <strain evidence="1">KCTC 23430</strain>
    </source>
</reference>
<accession>A0A918XKL9</accession>
<reference evidence="1" key="2">
    <citation type="submission" date="2020-09" db="EMBL/GenBank/DDBJ databases">
        <authorList>
            <person name="Sun Q."/>
            <person name="Kim S."/>
        </authorList>
    </citation>
    <scope>NUCLEOTIDE SEQUENCE</scope>
    <source>
        <strain evidence="1">KCTC 23430</strain>
    </source>
</reference>
<gene>
    <name evidence="1" type="ORF">GCM10007053_22170</name>
</gene>
<protein>
    <recommendedName>
        <fullName evidence="3">NRDE family protein</fullName>
    </recommendedName>
</protein>
<dbReference type="Proteomes" id="UP000644693">
    <property type="component" value="Unassembled WGS sequence"/>
</dbReference>
<comment type="caution">
    <text evidence="1">The sequence shown here is derived from an EMBL/GenBank/DDBJ whole genome shotgun (WGS) entry which is preliminary data.</text>
</comment>
<dbReference type="PANTHER" id="PTHR17985">
    <property type="entry name" value="SER/THR-RICH PROTEIN T10 IN DGCR REGION"/>
    <property type="match status" value="1"/>
</dbReference>
<proteinExistence type="predicted"/>